<dbReference type="GO" id="GO:0005829">
    <property type="term" value="C:cytosol"/>
    <property type="evidence" value="ECO:0007669"/>
    <property type="project" value="TreeGrafter"/>
</dbReference>
<dbReference type="Gene3D" id="3.30.1240.10">
    <property type="match status" value="1"/>
</dbReference>
<dbReference type="PANTHER" id="PTHR10000:SF53">
    <property type="entry name" value="5-AMINO-6-(5-PHOSPHO-D-RIBITYLAMINO)URACIL PHOSPHATASE YBJI-RELATED"/>
    <property type="match status" value="1"/>
</dbReference>
<dbReference type="NCBIfam" id="TIGR01484">
    <property type="entry name" value="HAD-SF-IIB"/>
    <property type="match status" value="1"/>
</dbReference>
<dbReference type="EMBL" id="JACXSI010000014">
    <property type="protein sequence ID" value="MBD3108164.1"/>
    <property type="molecule type" value="Genomic_DNA"/>
</dbReference>
<proteinExistence type="predicted"/>
<dbReference type="InterPro" id="IPR000150">
    <property type="entry name" value="Cof"/>
</dbReference>
<protein>
    <submittedName>
        <fullName evidence="1">HAD family phosphatase</fullName>
    </submittedName>
</protein>
<dbReference type="Proteomes" id="UP000602076">
    <property type="component" value="Unassembled WGS sequence"/>
</dbReference>
<dbReference type="GO" id="GO:0016791">
    <property type="term" value="F:phosphatase activity"/>
    <property type="evidence" value="ECO:0007669"/>
    <property type="project" value="UniProtKB-ARBA"/>
</dbReference>
<sequence length="262" mass="30152">MVKLIATDMDGTFLNDQNQFPEDFYSVFEEMKQRGIVFGAASGRQYYNLAERFHDVQDEMLFIAENGSYVVYKGEEIFSNTLKKSDVKELLKIAREIDGVYIVLCGKKSAYIEPMDDKAMAEINKYYARQQVVEDLLQVEDDILKISILDFKGAESNSYTYFKDYMEKLQVTIGGYVWLDIMNAGTNKGIAMQKVQEYFGVHKKQTMVFGDYLNDLEMMQQAYHSYAMANAHEQIKKVARFKAKTNNEAGVTAVIKKYLSEL</sequence>
<dbReference type="CDD" id="cd07518">
    <property type="entry name" value="HAD_YbiV-Like"/>
    <property type="match status" value="1"/>
</dbReference>
<accession>A0A927CZF2</accession>
<dbReference type="SFLD" id="SFLDG01140">
    <property type="entry name" value="C2.B:_Phosphomannomutase_and_P"/>
    <property type="match status" value="1"/>
</dbReference>
<dbReference type="InterPro" id="IPR023214">
    <property type="entry name" value="HAD_sf"/>
</dbReference>
<name>A0A927CZF2_9BACI</name>
<dbReference type="PANTHER" id="PTHR10000">
    <property type="entry name" value="PHOSPHOSERINE PHOSPHATASE"/>
    <property type="match status" value="1"/>
</dbReference>
<comment type="caution">
    <text evidence="1">The sequence shown here is derived from an EMBL/GenBank/DDBJ whole genome shotgun (WGS) entry which is preliminary data.</text>
</comment>
<dbReference type="InterPro" id="IPR006379">
    <property type="entry name" value="HAD-SF_hydro_IIB"/>
</dbReference>
<dbReference type="SFLD" id="SFLDS00003">
    <property type="entry name" value="Haloacid_Dehalogenase"/>
    <property type="match status" value="1"/>
</dbReference>
<dbReference type="NCBIfam" id="TIGR00099">
    <property type="entry name" value="Cof-subfamily"/>
    <property type="match status" value="1"/>
</dbReference>
<evidence type="ECO:0000313" key="1">
    <source>
        <dbReference type="EMBL" id="MBD3108164.1"/>
    </source>
</evidence>
<dbReference type="Gene3D" id="3.40.50.1000">
    <property type="entry name" value="HAD superfamily/HAD-like"/>
    <property type="match status" value="1"/>
</dbReference>
<dbReference type="InterPro" id="IPR036412">
    <property type="entry name" value="HAD-like_sf"/>
</dbReference>
<dbReference type="Pfam" id="PF08282">
    <property type="entry name" value="Hydrolase_3"/>
    <property type="match status" value="1"/>
</dbReference>
<keyword evidence="2" id="KW-1185">Reference proteome</keyword>
<dbReference type="SFLD" id="SFLDG01144">
    <property type="entry name" value="C2.B.4:_PGP_Like"/>
    <property type="match status" value="1"/>
</dbReference>
<reference evidence="1" key="1">
    <citation type="submission" date="2020-09" db="EMBL/GenBank/DDBJ databases">
        <title>Bacillus faecalis sp. nov., a moderately halophilic bacterium isolated from cow faeces.</title>
        <authorList>
            <person name="Jiang L."/>
            <person name="Lee J."/>
        </authorList>
    </citation>
    <scope>NUCLEOTIDE SEQUENCE</scope>
    <source>
        <strain evidence="1">AGMB 02131</strain>
    </source>
</reference>
<organism evidence="1 2">
    <name type="scientific">Peribacillus faecalis</name>
    <dbReference type="NCBI Taxonomy" id="2772559"/>
    <lineage>
        <taxon>Bacteria</taxon>
        <taxon>Bacillati</taxon>
        <taxon>Bacillota</taxon>
        <taxon>Bacilli</taxon>
        <taxon>Bacillales</taxon>
        <taxon>Bacillaceae</taxon>
        <taxon>Peribacillus</taxon>
    </lineage>
</organism>
<gene>
    <name evidence="1" type="ORF">IEO70_07265</name>
</gene>
<dbReference type="RefSeq" id="WP_190997705.1">
    <property type="nucleotide sequence ID" value="NZ_JACXSI010000014.1"/>
</dbReference>
<evidence type="ECO:0000313" key="2">
    <source>
        <dbReference type="Proteomes" id="UP000602076"/>
    </source>
</evidence>
<dbReference type="AlphaFoldDB" id="A0A927CZF2"/>
<dbReference type="SUPFAM" id="SSF56784">
    <property type="entry name" value="HAD-like"/>
    <property type="match status" value="1"/>
</dbReference>
<dbReference type="GO" id="GO:0000287">
    <property type="term" value="F:magnesium ion binding"/>
    <property type="evidence" value="ECO:0007669"/>
    <property type="project" value="TreeGrafter"/>
</dbReference>